<dbReference type="RefSeq" id="WP_122823991.1">
    <property type="nucleotide sequence ID" value="NZ_CP033325.1"/>
</dbReference>
<evidence type="ECO:0000313" key="2">
    <source>
        <dbReference type="EMBL" id="MFC4554979.1"/>
    </source>
</evidence>
<dbReference type="EMBL" id="JBHSGF010000004">
    <property type="protein sequence ID" value="MFC4554979.1"/>
    <property type="molecule type" value="Genomic_DNA"/>
</dbReference>
<accession>A0ABV9D9T2</accession>
<organism evidence="2 3">
    <name type="scientific">Georgenia faecalis</name>
    <dbReference type="NCBI Taxonomy" id="2483799"/>
    <lineage>
        <taxon>Bacteria</taxon>
        <taxon>Bacillati</taxon>
        <taxon>Actinomycetota</taxon>
        <taxon>Actinomycetes</taxon>
        <taxon>Micrococcales</taxon>
        <taxon>Bogoriellaceae</taxon>
        <taxon>Georgenia</taxon>
    </lineage>
</organism>
<gene>
    <name evidence="2" type="ORF">ACFO3F_06945</name>
</gene>
<dbReference type="SUPFAM" id="SSF53597">
    <property type="entry name" value="Dihydrofolate reductase-like"/>
    <property type="match status" value="1"/>
</dbReference>
<feature type="domain" description="Bacterial bifunctional deaminase-reductase C-terminal" evidence="1">
    <location>
        <begin position="10"/>
        <end position="202"/>
    </location>
</feature>
<comment type="caution">
    <text evidence="2">The sequence shown here is derived from an EMBL/GenBank/DDBJ whole genome shotgun (WGS) entry which is preliminary data.</text>
</comment>
<evidence type="ECO:0000313" key="3">
    <source>
        <dbReference type="Proteomes" id="UP001595955"/>
    </source>
</evidence>
<dbReference type="InterPro" id="IPR024072">
    <property type="entry name" value="DHFR-like_dom_sf"/>
</dbReference>
<protein>
    <submittedName>
        <fullName evidence="2">Dihydrofolate reductase family protein</fullName>
    </submittedName>
</protein>
<keyword evidence="3" id="KW-1185">Reference proteome</keyword>
<dbReference type="Proteomes" id="UP001595955">
    <property type="component" value="Unassembled WGS sequence"/>
</dbReference>
<dbReference type="PANTHER" id="PTHR38011:SF12">
    <property type="entry name" value="BIFUNCTIONAL DEAMINASE-REDUCTASE DOMAIN PROTEIN"/>
    <property type="match status" value="1"/>
</dbReference>
<dbReference type="Pfam" id="PF01872">
    <property type="entry name" value="RibD_C"/>
    <property type="match status" value="1"/>
</dbReference>
<dbReference type="InterPro" id="IPR050765">
    <property type="entry name" value="Riboflavin_Biosynth_HTPR"/>
</dbReference>
<name>A0ABV9D9T2_9MICO</name>
<dbReference type="InterPro" id="IPR002734">
    <property type="entry name" value="RibDG_C"/>
</dbReference>
<evidence type="ECO:0000259" key="1">
    <source>
        <dbReference type="Pfam" id="PF01872"/>
    </source>
</evidence>
<reference evidence="3" key="1">
    <citation type="journal article" date="2019" name="Int. J. Syst. Evol. Microbiol.">
        <title>The Global Catalogue of Microorganisms (GCM) 10K type strain sequencing project: providing services to taxonomists for standard genome sequencing and annotation.</title>
        <authorList>
            <consortium name="The Broad Institute Genomics Platform"/>
            <consortium name="The Broad Institute Genome Sequencing Center for Infectious Disease"/>
            <person name="Wu L."/>
            <person name="Ma J."/>
        </authorList>
    </citation>
    <scope>NUCLEOTIDE SEQUENCE [LARGE SCALE GENOMIC DNA]</scope>
    <source>
        <strain evidence="3">JCM 3369</strain>
    </source>
</reference>
<dbReference type="Gene3D" id="3.40.430.10">
    <property type="entry name" value="Dihydrofolate Reductase, subunit A"/>
    <property type="match status" value="1"/>
</dbReference>
<sequence length="214" mass="23072">MAQLLRVNAFSVSLDGYGAGPDQSLDDPIGRGGHRLHEWLFGTRTFGERFGMDGTGEGVDDLFARTDFDGIGAGIMGRNMFGPVRGPWDPDQPWTGWWGDRPPYGHPVFVLTHHPREPLEMEGGTTFHFVTGGIHEARERALAAADGADVRINGGVDTIRQFLRAGLVDRLNLALVPTLLGEGERLLGDGVDGLECIGFTATPSAVHIQLAKTA</sequence>
<proteinExistence type="predicted"/>
<dbReference type="PANTHER" id="PTHR38011">
    <property type="entry name" value="DIHYDROFOLATE REDUCTASE FAMILY PROTEIN (AFU_ORTHOLOGUE AFUA_8G06820)"/>
    <property type="match status" value="1"/>
</dbReference>